<organism evidence="1 2">
    <name type="scientific">Larimichthys crocea</name>
    <name type="common">Large yellow croaker</name>
    <name type="synonym">Pseudosciaena crocea</name>
    <dbReference type="NCBI Taxonomy" id="215358"/>
    <lineage>
        <taxon>Eukaryota</taxon>
        <taxon>Metazoa</taxon>
        <taxon>Chordata</taxon>
        <taxon>Craniata</taxon>
        <taxon>Vertebrata</taxon>
        <taxon>Euteleostomi</taxon>
        <taxon>Actinopterygii</taxon>
        <taxon>Neopterygii</taxon>
        <taxon>Teleostei</taxon>
        <taxon>Neoteleostei</taxon>
        <taxon>Acanthomorphata</taxon>
        <taxon>Eupercaria</taxon>
        <taxon>Sciaenidae</taxon>
        <taxon>Larimichthys</taxon>
    </lineage>
</organism>
<protein>
    <submittedName>
        <fullName evidence="1">Uncharacterized protein</fullName>
    </submittedName>
</protein>
<accession>A0ACD3R6M2</accession>
<evidence type="ECO:0000313" key="2">
    <source>
        <dbReference type="Proteomes" id="UP000793456"/>
    </source>
</evidence>
<evidence type="ECO:0000313" key="1">
    <source>
        <dbReference type="EMBL" id="TMS14987.1"/>
    </source>
</evidence>
<reference evidence="1" key="1">
    <citation type="submission" date="2018-11" db="EMBL/GenBank/DDBJ databases">
        <title>The sequence and de novo assembly of Larimichthys crocea genome using PacBio and Hi-C technologies.</title>
        <authorList>
            <person name="Xu P."/>
            <person name="Chen B."/>
            <person name="Zhou Z."/>
            <person name="Ke Q."/>
            <person name="Wu Y."/>
            <person name="Bai H."/>
            <person name="Pu F."/>
        </authorList>
    </citation>
    <scope>NUCLEOTIDE SEQUENCE</scope>
    <source>
        <tissue evidence="1">Muscle</tissue>
    </source>
</reference>
<sequence length="312" mass="35330">MKHSSPDLLVYSNGTVRHNVILSSEVNCEVNLFNYPFAADRCPVALQTWAIDGCGTHLVMNEVKLVDSSHGDWQTDRVSLEKQRKDRNYIMVDLHIKYINPFITLLLPSILIILADVVSFALPLGGGERNSFKVTLVLNFTMFISILNNVLPGDSQCSPIIRTHFCICLIILMLSMLVSLVLTRVAKDGGIIFCCWTQGSVEENTGNKELKEDDDKKPALTATSIPTEAKADKSVVQLNAADEHSQMVRKVVNFVDDHAAKQLESERCQKFANKLDKTFFWFYFISGTIYFSGMTYVMVNYECEVNHFDFWY</sequence>
<dbReference type="EMBL" id="CM011682">
    <property type="protein sequence ID" value="TMS14987.1"/>
    <property type="molecule type" value="Genomic_DNA"/>
</dbReference>
<name>A0ACD3R6M2_LARCR</name>
<keyword evidence="2" id="KW-1185">Reference proteome</keyword>
<dbReference type="Proteomes" id="UP000793456">
    <property type="component" value="Chromosome IX"/>
</dbReference>
<proteinExistence type="predicted"/>
<comment type="caution">
    <text evidence="1">The sequence shown here is derived from an EMBL/GenBank/DDBJ whole genome shotgun (WGS) entry which is preliminary data.</text>
</comment>
<gene>
    <name evidence="1" type="ORF">E3U43_021449</name>
</gene>